<reference evidence="4" key="1">
    <citation type="submission" date="2021-05" db="EMBL/GenBank/DDBJ databases">
        <authorList>
            <person name="Alioto T."/>
            <person name="Alioto T."/>
            <person name="Gomez Garrido J."/>
        </authorList>
    </citation>
    <scope>NUCLEOTIDE SEQUENCE</scope>
</reference>
<dbReference type="EMBL" id="HBUF01611223">
    <property type="protein sequence ID" value="CAG6778747.1"/>
    <property type="molecule type" value="Transcribed_RNA"/>
</dbReference>
<dbReference type="AlphaFoldDB" id="A0A8D9BC58"/>
<evidence type="ECO:0000256" key="1">
    <source>
        <dbReference type="ARBA" id="ARBA00022729"/>
    </source>
</evidence>
<name>A0A8D9BC58_9HEMI</name>
<feature type="domain" description="Thioredoxin" evidence="3">
    <location>
        <begin position="20"/>
        <end position="157"/>
    </location>
</feature>
<dbReference type="Pfam" id="PF13899">
    <property type="entry name" value="Thioredoxin_7"/>
    <property type="match status" value="1"/>
</dbReference>
<evidence type="ECO:0000259" key="3">
    <source>
        <dbReference type="PROSITE" id="PS51352"/>
    </source>
</evidence>
<evidence type="ECO:0000256" key="2">
    <source>
        <dbReference type="SAM" id="SignalP"/>
    </source>
</evidence>
<organism evidence="4">
    <name type="scientific">Cacopsylla melanoneura</name>
    <dbReference type="NCBI Taxonomy" id="428564"/>
    <lineage>
        <taxon>Eukaryota</taxon>
        <taxon>Metazoa</taxon>
        <taxon>Ecdysozoa</taxon>
        <taxon>Arthropoda</taxon>
        <taxon>Hexapoda</taxon>
        <taxon>Insecta</taxon>
        <taxon>Pterygota</taxon>
        <taxon>Neoptera</taxon>
        <taxon>Paraneoptera</taxon>
        <taxon>Hemiptera</taxon>
        <taxon>Sternorrhyncha</taxon>
        <taxon>Psylloidea</taxon>
        <taxon>Psyllidae</taxon>
        <taxon>Psyllinae</taxon>
        <taxon>Cacopsylla</taxon>
    </lineage>
</organism>
<dbReference type="InterPro" id="IPR051099">
    <property type="entry name" value="AGR/TXD"/>
</dbReference>
<keyword evidence="1 2" id="KW-0732">Signal</keyword>
<protein>
    <submittedName>
        <fullName evidence="4">Thioredoxin domain-containing protein 12</fullName>
    </submittedName>
</protein>
<dbReference type="InterPro" id="IPR036249">
    <property type="entry name" value="Thioredoxin-like_sf"/>
</dbReference>
<accession>A0A8D9BC58</accession>
<dbReference type="EMBL" id="HBUF01611222">
    <property type="protein sequence ID" value="CAG6778746.1"/>
    <property type="molecule type" value="Transcribed_RNA"/>
</dbReference>
<dbReference type="GO" id="GO:0005783">
    <property type="term" value="C:endoplasmic reticulum"/>
    <property type="evidence" value="ECO:0007669"/>
    <property type="project" value="TreeGrafter"/>
</dbReference>
<dbReference type="PROSITE" id="PS51352">
    <property type="entry name" value="THIOREDOXIN_2"/>
    <property type="match status" value="1"/>
</dbReference>
<dbReference type="InterPro" id="IPR013766">
    <property type="entry name" value="Thioredoxin_domain"/>
</dbReference>
<feature type="signal peptide" evidence="2">
    <location>
        <begin position="1"/>
        <end position="21"/>
    </location>
</feature>
<evidence type="ECO:0000313" key="4">
    <source>
        <dbReference type="EMBL" id="CAG6778746.1"/>
    </source>
</evidence>
<dbReference type="SUPFAM" id="SSF52833">
    <property type="entry name" value="Thioredoxin-like"/>
    <property type="match status" value="1"/>
</dbReference>
<dbReference type="PANTHER" id="PTHR15337">
    <property type="entry name" value="ANTERIOR GRADIENT PROTEIN-RELATED"/>
    <property type="match status" value="1"/>
</dbReference>
<dbReference type="PANTHER" id="PTHR15337:SF11">
    <property type="entry name" value="THIOREDOXIN DOMAIN-CONTAINING PROTEIN"/>
    <property type="match status" value="1"/>
</dbReference>
<dbReference type="PROSITE" id="PS00194">
    <property type="entry name" value="THIOREDOXIN_1"/>
    <property type="match status" value="1"/>
</dbReference>
<dbReference type="Gene3D" id="3.40.30.10">
    <property type="entry name" value="Glutaredoxin"/>
    <property type="match status" value="1"/>
</dbReference>
<sequence length="157" mass="17558">MCCKMLSIISTSLLLLMSTLAVNSNSPLAHGFGDNINWKSLQDGLASAKLSQKPVMVLIHKSYCPACHELSPQFAASKEIADRASNFEMVNIFDDEEPEDVKYAPDGDYVPRILFFHSNGEFQSQIFNPKSSTKYRHYYYDAPNIVNAMDAALKKQA</sequence>
<feature type="chain" id="PRO_5033672440" evidence="2">
    <location>
        <begin position="22"/>
        <end position="157"/>
    </location>
</feature>
<proteinExistence type="predicted"/>
<dbReference type="InterPro" id="IPR017937">
    <property type="entry name" value="Thioredoxin_CS"/>
</dbReference>